<dbReference type="Gene3D" id="3.30.1950.10">
    <property type="entry name" value="wza like domain"/>
    <property type="match status" value="1"/>
</dbReference>
<dbReference type="InterPro" id="IPR003715">
    <property type="entry name" value="Poly_export_N"/>
</dbReference>
<feature type="signal peptide" evidence="2">
    <location>
        <begin position="1"/>
        <end position="30"/>
    </location>
</feature>
<dbReference type="EMBL" id="JAHVJA010000007">
    <property type="protein sequence ID" value="MBY6140860.1"/>
    <property type="molecule type" value="Genomic_DNA"/>
</dbReference>
<evidence type="ECO:0000256" key="1">
    <source>
        <dbReference type="ARBA" id="ARBA00022729"/>
    </source>
</evidence>
<evidence type="ECO:0000313" key="5">
    <source>
        <dbReference type="EMBL" id="MBY6140860.1"/>
    </source>
</evidence>
<protein>
    <submittedName>
        <fullName evidence="5">Polysaccharide biosynthesis/export family protein</fullName>
    </submittedName>
</protein>
<dbReference type="Pfam" id="PF02563">
    <property type="entry name" value="Poly_export"/>
    <property type="match status" value="1"/>
</dbReference>
<dbReference type="PANTHER" id="PTHR33619">
    <property type="entry name" value="POLYSACCHARIDE EXPORT PROTEIN GFCE-RELATED"/>
    <property type="match status" value="1"/>
</dbReference>
<dbReference type="InterPro" id="IPR058781">
    <property type="entry name" value="HH_AprE-like"/>
</dbReference>
<evidence type="ECO:0000259" key="4">
    <source>
        <dbReference type="Pfam" id="PF25994"/>
    </source>
</evidence>
<dbReference type="Gene3D" id="3.10.560.10">
    <property type="entry name" value="Outer membrane lipoprotein wza domain like"/>
    <property type="match status" value="1"/>
</dbReference>
<dbReference type="RefSeq" id="WP_222508994.1">
    <property type="nucleotide sequence ID" value="NZ_JAHVJA010000007.1"/>
</dbReference>
<dbReference type="InterPro" id="IPR049712">
    <property type="entry name" value="Poly_export"/>
</dbReference>
<name>A0ABS7NI34_9RHOB</name>
<evidence type="ECO:0000259" key="3">
    <source>
        <dbReference type="Pfam" id="PF02563"/>
    </source>
</evidence>
<comment type="caution">
    <text evidence="5">The sequence shown here is derived from an EMBL/GenBank/DDBJ whole genome shotgun (WGS) entry which is preliminary data.</text>
</comment>
<dbReference type="PANTHER" id="PTHR33619:SF3">
    <property type="entry name" value="POLYSACCHARIDE EXPORT PROTEIN GFCE-RELATED"/>
    <property type="match status" value="1"/>
</dbReference>
<feature type="chain" id="PRO_5046783724" evidence="2">
    <location>
        <begin position="31"/>
        <end position="409"/>
    </location>
</feature>
<accession>A0ABS7NI34</accession>
<sequence>MARRTFNTKLQARFAGVAVFVCLAAATAVAGSPALGPGDDVSISVLNREDLSRDYRIRPDGKLSLHVVGEVPAAGQTPAELEAKLEALLSDRTGLPASVAVSIARWRPVYALGDVVSPGEIAFREGLTVGRILAVSGGLYPRESETASSQLDIRIADERSKIAVRRSAMVDLHAQRLRLLAESSGAVELQPDAEFSALAGPEADQLIAEQLAILRSRVERDRVRAASAQTQADLAAREASALANQQAILREQIETSAKALKDLESLLDRGLTSTERVRQLRSIYNDENIELMLSASYEARARQAEVNLLASVEDARRMRAEDITAELARVMAAIRTEEAEIAASRELIRALSAALGQVPATGPLLPPEYRIRRNAGQGEQVLPAALDTEVLPGDLVEVRRGGFAVAEPG</sequence>
<feature type="domain" description="Polysaccharide export protein N-terminal" evidence="3">
    <location>
        <begin position="34"/>
        <end position="102"/>
    </location>
</feature>
<organism evidence="5 6">
    <name type="scientific">Leisingera daeponensis</name>
    <dbReference type="NCBI Taxonomy" id="405746"/>
    <lineage>
        <taxon>Bacteria</taxon>
        <taxon>Pseudomonadati</taxon>
        <taxon>Pseudomonadota</taxon>
        <taxon>Alphaproteobacteria</taxon>
        <taxon>Rhodobacterales</taxon>
        <taxon>Roseobacteraceae</taxon>
        <taxon>Leisingera</taxon>
    </lineage>
</organism>
<evidence type="ECO:0000256" key="2">
    <source>
        <dbReference type="SAM" id="SignalP"/>
    </source>
</evidence>
<keyword evidence="1 2" id="KW-0732">Signal</keyword>
<dbReference type="Proteomes" id="UP000766629">
    <property type="component" value="Unassembled WGS sequence"/>
</dbReference>
<evidence type="ECO:0000313" key="6">
    <source>
        <dbReference type="Proteomes" id="UP000766629"/>
    </source>
</evidence>
<keyword evidence="6" id="KW-1185">Reference proteome</keyword>
<dbReference type="Pfam" id="PF25994">
    <property type="entry name" value="HH_AprE"/>
    <property type="match status" value="1"/>
</dbReference>
<feature type="domain" description="AprE-like long alpha-helical hairpin" evidence="4">
    <location>
        <begin position="161"/>
        <end position="345"/>
    </location>
</feature>
<gene>
    <name evidence="5" type="ORF">KUV26_15585</name>
</gene>
<proteinExistence type="predicted"/>
<reference evidence="5 6" key="1">
    <citation type="submission" date="2021-06" db="EMBL/GenBank/DDBJ databases">
        <title>50 bacteria genomes isolated from Dapeng, Shenzhen, China.</title>
        <authorList>
            <person name="Zheng W."/>
            <person name="Yu S."/>
            <person name="Huang Y."/>
        </authorList>
    </citation>
    <scope>NUCLEOTIDE SEQUENCE [LARGE SCALE GENOMIC DNA]</scope>
    <source>
        <strain evidence="5 6">DP1N14-2</strain>
    </source>
</reference>